<reference evidence="1" key="2">
    <citation type="journal article" date="2023" name="Int. J. Mol. Sci.">
        <title>De Novo Assembly and Annotation of 11 Diverse Shrub Willow (Salix) Genomes Reveals Novel Gene Organization in Sex-Linked Regions.</title>
        <authorList>
            <person name="Hyden B."/>
            <person name="Feng K."/>
            <person name="Yates T.B."/>
            <person name="Jawdy S."/>
            <person name="Cereghino C."/>
            <person name="Smart L.B."/>
            <person name="Muchero W."/>
        </authorList>
    </citation>
    <scope>NUCLEOTIDE SEQUENCE</scope>
    <source>
        <tissue evidence="1">Shoot tip</tissue>
    </source>
</reference>
<protein>
    <submittedName>
        <fullName evidence="1">Uncharacterized protein</fullName>
    </submittedName>
</protein>
<sequence length="107" mass="12145">MDNGLLLPVLYKKVKGAPCSSTEDQLWKEENACSSKIKDTQFLALEKDVKPDDKLTNNFCMEIPAMVHVLKQSFEARQLPQKKISGFHRENSDDASFRTLGVMLTKK</sequence>
<evidence type="ECO:0000313" key="1">
    <source>
        <dbReference type="EMBL" id="KAJ6758093.1"/>
    </source>
</evidence>
<reference evidence="1" key="1">
    <citation type="submission" date="2022-11" db="EMBL/GenBank/DDBJ databases">
        <authorList>
            <person name="Hyden B.L."/>
            <person name="Feng K."/>
            <person name="Yates T."/>
            <person name="Jawdy S."/>
            <person name="Smart L.B."/>
            <person name="Muchero W."/>
        </authorList>
    </citation>
    <scope>NUCLEOTIDE SEQUENCE</scope>
    <source>
        <tissue evidence="1">Shoot tip</tissue>
    </source>
</reference>
<organism evidence="1 2">
    <name type="scientific">Salix koriyanagi</name>
    <dbReference type="NCBI Taxonomy" id="2511006"/>
    <lineage>
        <taxon>Eukaryota</taxon>
        <taxon>Viridiplantae</taxon>
        <taxon>Streptophyta</taxon>
        <taxon>Embryophyta</taxon>
        <taxon>Tracheophyta</taxon>
        <taxon>Spermatophyta</taxon>
        <taxon>Magnoliopsida</taxon>
        <taxon>eudicotyledons</taxon>
        <taxon>Gunneridae</taxon>
        <taxon>Pentapetalae</taxon>
        <taxon>rosids</taxon>
        <taxon>fabids</taxon>
        <taxon>Malpighiales</taxon>
        <taxon>Salicaceae</taxon>
        <taxon>Saliceae</taxon>
        <taxon>Salix</taxon>
    </lineage>
</organism>
<proteinExistence type="predicted"/>
<evidence type="ECO:0000313" key="2">
    <source>
        <dbReference type="Proteomes" id="UP001151752"/>
    </source>
</evidence>
<dbReference type="AlphaFoldDB" id="A0A9Q0W2J7"/>
<comment type="caution">
    <text evidence="1">The sequence shown here is derived from an EMBL/GenBank/DDBJ whole genome shotgun (WGS) entry which is preliminary data.</text>
</comment>
<dbReference type="EMBL" id="JAPFFM010000007">
    <property type="protein sequence ID" value="KAJ6758093.1"/>
    <property type="molecule type" value="Genomic_DNA"/>
</dbReference>
<gene>
    <name evidence="1" type="ORF">OIU74_027224</name>
</gene>
<name>A0A9Q0W2J7_9ROSI</name>
<accession>A0A9Q0W2J7</accession>
<keyword evidence="2" id="KW-1185">Reference proteome</keyword>
<dbReference type="Proteomes" id="UP001151752">
    <property type="component" value="Chromosome 13"/>
</dbReference>